<dbReference type="PANTHER" id="PTHR43669:SF8">
    <property type="entry name" value="SHORT-CHAIN TYPE DEHYDROGENASE_REDUCTASE-RELATED"/>
    <property type="match status" value="1"/>
</dbReference>
<protein>
    <submittedName>
        <fullName evidence="4">NAD(P)-dependent dehydrogenase, short-chain alcohol dehydrogenase family</fullName>
    </submittedName>
</protein>
<dbReference type="InterPro" id="IPR036291">
    <property type="entry name" value="NAD(P)-bd_dom_sf"/>
</dbReference>
<dbReference type="PRINTS" id="PR00080">
    <property type="entry name" value="SDRFAMILY"/>
</dbReference>
<evidence type="ECO:0000313" key="5">
    <source>
        <dbReference type="Proteomes" id="UP000183995"/>
    </source>
</evidence>
<accession>A0A1M5XDR5</accession>
<dbReference type="STRING" id="1123282.SAMN02745823_01738"/>
<dbReference type="CDD" id="cd05233">
    <property type="entry name" value="SDR_c"/>
    <property type="match status" value="1"/>
</dbReference>
<keyword evidence="5" id="KW-1185">Reference proteome</keyword>
<dbReference type="InterPro" id="IPR002347">
    <property type="entry name" value="SDR_fam"/>
</dbReference>
<dbReference type="Proteomes" id="UP000183995">
    <property type="component" value="Unassembled WGS sequence"/>
</dbReference>
<keyword evidence="2" id="KW-0560">Oxidoreductase</keyword>
<dbReference type="Gene3D" id="3.40.50.720">
    <property type="entry name" value="NAD(P)-binding Rossmann-like Domain"/>
    <property type="match status" value="1"/>
</dbReference>
<dbReference type="OrthoDB" id="5786478at2"/>
<proteinExistence type="inferred from homology"/>
<dbReference type="RefSeq" id="WP_073077796.1">
    <property type="nucleotide sequence ID" value="NZ_FQXV01000005.1"/>
</dbReference>
<evidence type="ECO:0000313" key="4">
    <source>
        <dbReference type="EMBL" id="SHH98015.1"/>
    </source>
</evidence>
<evidence type="ECO:0000256" key="1">
    <source>
        <dbReference type="ARBA" id="ARBA00006484"/>
    </source>
</evidence>
<comment type="similarity">
    <text evidence="1 3">Belongs to the short-chain dehydrogenases/reductases (SDR) family.</text>
</comment>
<name>A0A1M5XDR5_9FIRM</name>
<dbReference type="PANTHER" id="PTHR43669">
    <property type="entry name" value="5-KETO-D-GLUCONATE 5-REDUCTASE"/>
    <property type="match status" value="1"/>
</dbReference>
<dbReference type="AlphaFoldDB" id="A0A1M5XDR5"/>
<evidence type="ECO:0000256" key="3">
    <source>
        <dbReference type="RuleBase" id="RU000363"/>
    </source>
</evidence>
<dbReference type="EMBL" id="FQXV01000005">
    <property type="protein sequence ID" value="SHH98015.1"/>
    <property type="molecule type" value="Genomic_DNA"/>
</dbReference>
<dbReference type="Pfam" id="PF00106">
    <property type="entry name" value="adh_short"/>
    <property type="match status" value="1"/>
</dbReference>
<organism evidence="4 5">
    <name type="scientific">Sporobacter termitidis DSM 10068</name>
    <dbReference type="NCBI Taxonomy" id="1123282"/>
    <lineage>
        <taxon>Bacteria</taxon>
        <taxon>Bacillati</taxon>
        <taxon>Bacillota</taxon>
        <taxon>Clostridia</taxon>
        <taxon>Eubacteriales</taxon>
        <taxon>Oscillospiraceae</taxon>
        <taxon>Sporobacter</taxon>
    </lineage>
</organism>
<gene>
    <name evidence="4" type="ORF">SAMN02745823_01738</name>
</gene>
<dbReference type="SUPFAM" id="SSF51735">
    <property type="entry name" value="NAD(P)-binding Rossmann-fold domains"/>
    <property type="match status" value="1"/>
</dbReference>
<dbReference type="GO" id="GO:0016491">
    <property type="term" value="F:oxidoreductase activity"/>
    <property type="evidence" value="ECO:0007669"/>
    <property type="project" value="UniProtKB-KW"/>
</dbReference>
<reference evidence="4 5" key="1">
    <citation type="submission" date="2016-11" db="EMBL/GenBank/DDBJ databases">
        <authorList>
            <person name="Jaros S."/>
            <person name="Januszkiewicz K."/>
            <person name="Wedrychowicz H."/>
        </authorList>
    </citation>
    <scope>NUCLEOTIDE SEQUENCE [LARGE SCALE GENOMIC DNA]</scope>
    <source>
        <strain evidence="4 5">DSM 10068</strain>
    </source>
</reference>
<dbReference type="PRINTS" id="PR00081">
    <property type="entry name" value="GDHRDH"/>
</dbReference>
<evidence type="ECO:0000256" key="2">
    <source>
        <dbReference type="ARBA" id="ARBA00023002"/>
    </source>
</evidence>
<sequence>MDKILDLQPLTMDKSGIEKGAMNGEVAVVTGGASNIGLGIARCLAWAGCKVIICDISAEAGCAAEEAINSETAPGTAMFVMTDVTREHDIKSMAEKAYRAFGKVDILVNNAMNMKLNNTIMRSTIRELDESYAISARGVMLAVKEFVPGMLRRRHGVVTYSATAFNHPMGPSIYSAGKAAATSLMMSLANELGPAEQSGIGVFTFIPAGVGRFDPSKFKDMPKRQPGDAMADMPLAMPGYPGFIPPEDGGAAMVYSILHAQELHGSGIIIQQALKAMNWEFPKPETVSRVEMDRLSDAALPMIFSLVGPGLKNLKDPIIPVGRSAQPET</sequence>